<reference evidence="1 2" key="1">
    <citation type="journal article" date="2018" name="Int. J. Syst. Evol. Microbiol.">
        <title>Methylomusa anaerophila gen. nov., sp. nov., an anaerobic methanol-utilizing bacterium isolated from a microbial fuel cell.</title>
        <authorList>
            <person name="Amano N."/>
            <person name="Yamamuro A."/>
            <person name="Miyahara M."/>
            <person name="Kouzuma A."/>
            <person name="Abe T."/>
            <person name="Watanabe K."/>
        </authorList>
    </citation>
    <scope>NUCLEOTIDE SEQUENCE [LARGE SCALE GENOMIC DNA]</scope>
    <source>
        <strain evidence="1 2">MMFC1</strain>
    </source>
</reference>
<evidence type="ECO:0000313" key="2">
    <source>
        <dbReference type="Proteomes" id="UP000276437"/>
    </source>
</evidence>
<dbReference type="KEGG" id="mana:MAMMFC1_00345"/>
<keyword evidence="2" id="KW-1185">Reference proteome</keyword>
<sequence>MGRRVNLSKQNKNIEDILEWYQITKNSLDENEKLIISNKNTTLKQFIGLTKQEVEEYFKYVKDELEKMVCLDLLAAIEAALKIDYFIRAEGKKRETISKFFREDYKKTKGKVSLDGTILSAWKEFYPEYRHKIGAYRGFLKYRNWLAHGRIWEETVLCDVDVVYQICDDIISNLPLET</sequence>
<accession>A0A348AF64</accession>
<dbReference type="OrthoDB" id="3078372at2"/>
<evidence type="ECO:0008006" key="3">
    <source>
        <dbReference type="Google" id="ProtNLM"/>
    </source>
</evidence>
<evidence type="ECO:0000313" key="1">
    <source>
        <dbReference type="EMBL" id="BBB89712.1"/>
    </source>
</evidence>
<dbReference type="Proteomes" id="UP000276437">
    <property type="component" value="Chromosome"/>
</dbReference>
<name>A0A348AF64_9FIRM</name>
<dbReference type="AlphaFoldDB" id="A0A348AF64"/>
<dbReference type="RefSeq" id="WP_126305928.1">
    <property type="nucleotide sequence ID" value="NZ_AP018449.1"/>
</dbReference>
<organism evidence="1 2">
    <name type="scientific">Methylomusa anaerophila</name>
    <dbReference type="NCBI Taxonomy" id="1930071"/>
    <lineage>
        <taxon>Bacteria</taxon>
        <taxon>Bacillati</taxon>
        <taxon>Bacillota</taxon>
        <taxon>Negativicutes</taxon>
        <taxon>Selenomonadales</taxon>
        <taxon>Sporomusaceae</taxon>
        <taxon>Methylomusa</taxon>
    </lineage>
</organism>
<protein>
    <recommendedName>
        <fullName evidence="3">RiboL-PSP-HEPN domain-containing protein</fullName>
    </recommendedName>
</protein>
<proteinExistence type="predicted"/>
<dbReference type="EMBL" id="AP018449">
    <property type="protein sequence ID" value="BBB89712.1"/>
    <property type="molecule type" value="Genomic_DNA"/>
</dbReference>
<gene>
    <name evidence="1" type="ORF">MAMMFC1_00345</name>
</gene>